<name>A0A0E9UDL1_ANGAN</name>
<keyword evidence="1" id="KW-0812">Transmembrane</keyword>
<evidence type="ECO:0000256" key="1">
    <source>
        <dbReference type="SAM" id="Phobius"/>
    </source>
</evidence>
<accession>A0A0E9UDL1</accession>
<keyword evidence="1" id="KW-0472">Membrane</keyword>
<feature type="transmembrane region" description="Helical" evidence="1">
    <location>
        <begin position="25"/>
        <end position="45"/>
    </location>
</feature>
<sequence length="63" mass="7665">MGMQHHSHVNGSWCLLGTDMPVFRFMYIWPCVKYVCLYVYILYMFGQKKVFFHPIILVRCRLF</sequence>
<dbReference type="EMBL" id="GBXM01045282">
    <property type="protein sequence ID" value="JAH63295.1"/>
    <property type="molecule type" value="Transcribed_RNA"/>
</dbReference>
<reference evidence="2" key="2">
    <citation type="journal article" date="2015" name="Fish Shellfish Immunol.">
        <title>Early steps in the European eel (Anguilla anguilla)-Vibrio vulnificus interaction in the gills: Role of the RtxA13 toxin.</title>
        <authorList>
            <person name="Callol A."/>
            <person name="Pajuelo D."/>
            <person name="Ebbesson L."/>
            <person name="Teles M."/>
            <person name="MacKenzie S."/>
            <person name="Amaro C."/>
        </authorList>
    </citation>
    <scope>NUCLEOTIDE SEQUENCE</scope>
</reference>
<organism evidence="2">
    <name type="scientific">Anguilla anguilla</name>
    <name type="common">European freshwater eel</name>
    <name type="synonym">Muraena anguilla</name>
    <dbReference type="NCBI Taxonomy" id="7936"/>
    <lineage>
        <taxon>Eukaryota</taxon>
        <taxon>Metazoa</taxon>
        <taxon>Chordata</taxon>
        <taxon>Craniata</taxon>
        <taxon>Vertebrata</taxon>
        <taxon>Euteleostomi</taxon>
        <taxon>Actinopterygii</taxon>
        <taxon>Neopterygii</taxon>
        <taxon>Teleostei</taxon>
        <taxon>Anguilliformes</taxon>
        <taxon>Anguillidae</taxon>
        <taxon>Anguilla</taxon>
    </lineage>
</organism>
<dbReference type="AlphaFoldDB" id="A0A0E9UDL1"/>
<protein>
    <submittedName>
        <fullName evidence="2">Uncharacterized protein</fullName>
    </submittedName>
</protein>
<keyword evidence="1" id="KW-1133">Transmembrane helix</keyword>
<proteinExistence type="predicted"/>
<evidence type="ECO:0000313" key="2">
    <source>
        <dbReference type="EMBL" id="JAH63295.1"/>
    </source>
</evidence>
<reference evidence="2" key="1">
    <citation type="submission" date="2014-11" db="EMBL/GenBank/DDBJ databases">
        <authorList>
            <person name="Amaro Gonzalez C."/>
        </authorList>
    </citation>
    <scope>NUCLEOTIDE SEQUENCE</scope>
</reference>